<evidence type="ECO:0000313" key="2">
    <source>
        <dbReference type="EMBL" id="SNS76710.1"/>
    </source>
</evidence>
<keyword evidence="1" id="KW-0472">Membrane</keyword>
<protein>
    <submittedName>
        <fullName evidence="2">Uncharacterized protein</fullName>
    </submittedName>
</protein>
<sequence length="48" mass="5813">MSNWAIYLYPVLVLVVLVVLYIGIAAFFSYRRRKFDEKPPSKRRPWRP</sequence>
<accession>A0A239H5Q6</accession>
<name>A0A239H5Q6_9ACTN</name>
<evidence type="ECO:0000256" key="1">
    <source>
        <dbReference type="SAM" id="Phobius"/>
    </source>
</evidence>
<dbReference type="EMBL" id="FZPH01000001">
    <property type="protein sequence ID" value="SNS76710.1"/>
    <property type="molecule type" value="Genomic_DNA"/>
</dbReference>
<feature type="transmembrane region" description="Helical" evidence="1">
    <location>
        <begin position="6"/>
        <end position="28"/>
    </location>
</feature>
<dbReference type="AlphaFoldDB" id="A0A239H5Q6"/>
<keyword evidence="1" id="KW-1133">Transmembrane helix</keyword>
<evidence type="ECO:0000313" key="3">
    <source>
        <dbReference type="Proteomes" id="UP000198362"/>
    </source>
</evidence>
<dbReference type="RefSeq" id="WP_179266035.1">
    <property type="nucleotide sequence ID" value="NZ_FZPH01000001.1"/>
</dbReference>
<proteinExistence type="predicted"/>
<reference evidence="2 3" key="1">
    <citation type="submission" date="2017-06" db="EMBL/GenBank/DDBJ databases">
        <authorList>
            <person name="Kim H.J."/>
            <person name="Triplett B.A."/>
        </authorList>
    </citation>
    <scope>NUCLEOTIDE SEQUENCE [LARGE SCALE GENOMIC DNA]</scope>
    <source>
        <strain evidence="2 3">CGMCC 4.5593</strain>
    </source>
</reference>
<organism evidence="2 3">
    <name type="scientific">Asanoa hainanensis</name>
    <dbReference type="NCBI Taxonomy" id="560556"/>
    <lineage>
        <taxon>Bacteria</taxon>
        <taxon>Bacillati</taxon>
        <taxon>Actinomycetota</taxon>
        <taxon>Actinomycetes</taxon>
        <taxon>Micromonosporales</taxon>
        <taxon>Micromonosporaceae</taxon>
        <taxon>Asanoa</taxon>
    </lineage>
</organism>
<dbReference type="Proteomes" id="UP000198362">
    <property type="component" value="Unassembled WGS sequence"/>
</dbReference>
<keyword evidence="1" id="KW-0812">Transmembrane</keyword>
<keyword evidence="3" id="KW-1185">Reference proteome</keyword>
<gene>
    <name evidence="2" type="ORF">SAMN05421812_101709</name>
</gene>